<name>A0A0R2UC34_9GAMM</name>
<proteinExistence type="predicted"/>
<dbReference type="EMBL" id="LICA01000093">
    <property type="protein sequence ID" value="KRO95330.1"/>
    <property type="molecule type" value="Genomic_DNA"/>
</dbReference>
<evidence type="ECO:0000313" key="1">
    <source>
        <dbReference type="EMBL" id="KRO95330.1"/>
    </source>
</evidence>
<organism evidence="1 2">
    <name type="scientific">SAR92 bacterium BACL26 MAG-121220-bin70</name>
    <dbReference type="NCBI Taxonomy" id="1655626"/>
    <lineage>
        <taxon>Bacteria</taxon>
        <taxon>Pseudomonadati</taxon>
        <taxon>Pseudomonadota</taxon>
        <taxon>Gammaproteobacteria</taxon>
        <taxon>Cellvibrionales</taxon>
        <taxon>Porticoccaceae</taxon>
        <taxon>SAR92 clade</taxon>
    </lineage>
</organism>
<dbReference type="AlphaFoldDB" id="A0A0R2UC34"/>
<gene>
    <name evidence="1" type="ORF">ABS24_09075</name>
</gene>
<sequence>MGDGARHLQSHRRRDEIKFFDDRYELPSEFYLNGGGNDMLYILIQHDYHIAITQFSGVLFAFIDATLNEKHHDT</sequence>
<reference evidence="1 2" key="1">
    <citation type="submission" date="2015-10" db="EMBL/GenBank/DDBJ databases">
        <title>Metagenome-Assembled Genomes uncover a global brackish microbiome.</title>
        <authorList>
            <person name="Hugerth L.W."/>
            <person name="Larsson J."/>
            <person name="Alneberg J."/>
            <person name="Lindh M.V."/>
            <person name="Legrand C."/>
            <person name="Pinhassi J."/>
            <person name="Andersson A.F."/>
        </authorList>
    </citation>
    <scope>NUCLEOTIDE SEQUENCE [LARGE SCALE GENOMIC DNA]</scope>
    <source>
        <strain evidence="1">BACL26 MAG-121220-bin70</strain>
    </source>
</reference>
<protein>
    <submittedName>
        <fullName evidence="1">Uncharacterized protein</fullName>
    </submittedName>
</protein>
<dbReference type="Proteomes" id="UP000051213">
    <property type="component" value="Unassembled WGS sequence"/>
</dbReference>
<accession>A0A0R2UC34</accession>
<evidence type="ECO:0000313" key="2">
    <source>
        <dbReference type="Proteomes" id="UP000051213"/>
    </source>
</evidence>
<comment type="caution">
    <text evidence="1">The sequence shown here is derived from an EMBL/GenBank/DDBJ whole genome shotgun (WGS) entry which is preliminary data.</text>
</comment>